<sequence>MKEIKNIAKTIYDDPENRRVVMTLMCALGCNIAIVTASQFYYKSDDELYSMCDKIHYLNDLVRSKKFEEVIERATAYVKLEPNNIFRFYQITPQYIDKLLNDPLKLINDRRIMPEIEDMIPWYRPINYADIDLYGNPNDIHKIMFDIAFHTWRYYDLTDIYNTKEYALHTIDDDKSMNINDYKWKYKVIVSDSEAQNSNNEDAVILLREAMRELPEENEDLKHMLDIKLGFKFLIAKDTKNGIPHCARLIDEITADSIPEVVVSSYYCMGCILEYDGQIKNARLCYQAALDKCKPINNEIFNLLEKNIEEFDTIYKIHL</sequence>
<evidence type="ECO:0000313" key="2">
    <source>
        <dbReference type="EMBL" id="KII69070.1"/>
    </source>
</evidence>
<evidence type="ECO:0000256" key="1">
    <source>
        <dbReference type="SAM" id="Phobius"/>
    </source>
</evidence>
<reference evidence="2 3" key="1">
    <citation type="journal article" date="2014" name="Genome Biol. Evol.">
        <title>The genome of the myxosporean Thelohanellus kitauei shows adaptations to nutrient acquisition within its fish host.</title>
        <authorList>
            <person name="Yang Y."/>
            <person name="Xiong J."/>
            <person name="Zhou Z."/>
            <person name="Huo F."/>
            <person name="Miao W."/>
            <person name="Ran C."/>
            <person name="Liu Y."/>
            <person name="Zhang J."/>
            <person name="Feng J."/>
            <person name="Wang M."/>
            <person name="Wang M."/>
            <person name="Wang L."/>
            <person name="Yao B."/>
        </authorList>
    </citation>
    <scope>NUCLEOTIDE SEQUENCE [LARGE SCALE GENOMIC DNA]</scope>
    <source>
        <strain evidence="2">Wuqing</strain>
    </source>
</reference>
<comment type="caution">
    <text evidence="2">The sequence shown here is derived from an EMBL/GenBank/DDBJ whole genome shotgun (WGS) entry which is preliminary data.</text>
</comment>
<protein>
    <recommendedName>
        <fullName evidence="4">Tetratricopeptide repeat protein</fullName>
    </recommendedName>
</protein>
<evidence type="ECO:0000313" key="3">
    <source>
        <dbReference type="Proteomes" id="UP000031668"/>
    </source>
</evidence>
<keyword evidence="1" id="KW-0472">Membrane</keyword>
<dbReference type="Proteomes" id="UP000031668">
    <property type="component" value="Unassembled WGS sequence"/>
</dbReference>
<keyword evidence="1" id="KW-1133">Transmembrane helix</keyword>
<evidence type="ECO:0008006" key="4">
    <source>
        <dbReference type="Google" id="ProtNLM"/>
    </source>
</evidence>
<dbReference type="EMBL" id="JWZT01002598">
    <property type="protein sequence ID" value="KII69070.1"/>
    <property type="molecule type" value="Genomic_DNA"/>
</dbReference>
<keyword evidence="1" id="KW-0812">Transmembrane</keyword>
<dbReference type="AlphaFoldDB" id="A0A0C2MY29"/>
<feature type="transmembrane region" description="Helical" evidence="1">
    <location>
        <begin position="20"/>
        <end position="42"/>
    </location>
</feature>
<accession>A0A0C2MY29</accession>
<name>A0A0C2MY29_THEKT</name>
<gene>
    <name evidence="2" type="ORF">RF11_10623</name>
</gene>
<proteinExistence type="predicted"/>
<organism evidence="2 3">
    <name type="scientific">Thelohanellus kitauei</name>
    <name type="common">Myxosporean</name>
    <dbReference type="NCBI Taxonomy" id="669202"/>
    <lineage>
        <taxon>Eukaryota</taxon>
        <taxon>Metazoa</taxon>
        <taxon>Cnidaria</taxon>
        <taxon>Myxozoa</taxon>
        <taxon>Myxosporea</taxon>
        <taxon>Bivalvulida</taxon>
        <taxon>Platysporina</taxon>
        <taxon>Myxobolidae</taxon>
        <taxon>Thelohanellus</taxon>
    </lineage>
</organism>
<keyword evidence="3" id="KW-1185">Reference proteome</keyword>